<name>A0A8S5TLF9_9CAUD</name>
<proteinExistence type="predicted"/>
<reference evidence="1" key="1">
    <citation type="journal article" date="2021" name="Proc. Natl. Acad. Sci. U.S.A.">
        <title>A Catalog of Tens of Thousands of Viruses from Human Metagenomes Reveals Hidden Associations with Chronic Diseases.</title>
        <authorList>
            <person name="Tisza M.J."/>
            <person name="Buck C.B."/>
        </authorList>
    </citation>
    <scope>NUCLEOTIDE SEQUENCE</scope>
    <source>
        <strain evidence="1">Ctgn638</strain>
    </source>
</reference>
<organism evidence="1">
    <name type="scientific">Siphoviridae sp. ctgn638</name>
    <dbReference type="NCBI Taxonomy" id="2827913"/>
    <lineage>
        <taxon>Viruses</taxon>
        <taxon>Duplodnaviria</taxon>
        <taxon>Heunggongvirae</taxon>
        <taxon>Uroviricota</taxon>
        <taxon>Caudoviricetes</taxon>
    </lineage>
</organism>
<sequence length="168" mass="19480">MLNSGKYRYKVDVLEKQKICVYQVLSIKDRKFGFVNILADSDLVPEEIEIYKNRKLTEKLGVSAGNDYKYVSKEPVENELGEIDTDYVLVKTVFADKETRVGGLLSGRPADTVLTTCTHKLTWRMKSFKNVQPDKHRIRYGNRQFDVNYCLGDERTDDELQVFVTERV</sequence>
<dbReference type="EMBL" id="BK032845">
    <property type="protein sequence ID" value="DAF63891.1"/>
    <property type="molecule type" value="Genomic_DNA"/>
</dbReference>
<evidence type="ECO:0008006" key="2">
    <source>
        <dbReference type="Google" id="ProtNLM"/>
    </source>
</evidence>
<accession>A0A8S5TLF9</accession>
<protein>
    <recommendedName>
        <fullName evidence="2">Head-tail joining protein</fullName>
    </recommendedName>
</protein>
<evidence type="ECO:0000313" key="1">
    <source>
        <dbReference type="EMBL" id="DAF63891.1"/>
    </source>
</evidence>